<keyword evidence="5" id="KW-1185">Reference proteome</keyword>
<dbReference type="PROSITE" id="PS50966">
    <property type="entry name" value="ZF_SWIM"/>
    <property type="match status" value="1"/>
</dbReference>
<proteinExistence type="predicted"/>
<feature type="region of interest" description="Disordered" evidence="2">
    <location>
        <begin position="217"/>
        <end position="236"/>
    </location>
</feature>
<comment type="caution">
    <text evidence="4">The sequence shown here is derived from an EMBL/GenBank/DDBJ whole genome shotgun (WGS) entry which is preliminary data.</text>
</comment>
<keyword evidence="1" id="KW-0862">Zinc</keyword>
<keyword evidence="1" id="KW-0479">Metal-binding</keyword>
<evidence type="ECO:0000256" key="2">
    <source>
        <dbReference type="SAM" id="MobiDB-lite"/>
    </source>
</evidence>
<gene>
    <name evidence="4" type="ORF">ANCCAN_00984</name>
</gene>
<name>A0A368HCE7_ANCCA</name>
<dbReference type="STRING" id="29170.A0A368HCE7"/>
<evidence type="ECO:0000259" key="3">
    <source>
        <dbReference type="PROSITE" id="PS50966"/>
    </source>
</evidence>
<dbReference type="GO" id="GO:0008270">
    <property type="term" value="F:zinc ion binding"/>
    <property type="evidence" value="ECO:0007669"/>
    <property type="project" value="UniProtKB-KW"/>
</dbReference>
<organism evidence="4 5">
    <name type="scientific">Ancylostoma caninum</name>
    <name type="common">Dog hookworm</name>
    <dbReference type="NCBI Taxonomy" id="29170"/>
    <lineage>
        <taxon>Eukaryota</taxon>
        <taxon>Metazoa</taxon>
        <taxon>Ecdysozoa</taxon>
        <taxon>Nematoda</taxon>
        <taxon>Chromadorea</taxon>
        <taxon>Rhabditida</taxon>
        <taxon>Rhabditina</taxon>
        <taxon>Rhabditomorpha</taxon>
        <taxon>Strongyloidea</taxon>
        <taxon>Ancylostomatidae</taxon>
        <taxon>Ancylostomatinae</taxon>
        <taxon>Ancylostoma</taxon>
    </lineage>
</organism>
<sequence length="330" mass="36872">MLNFSFRFNGLIEAAITQEQEKCWKIPSKSRNGVAYLVTIADQCDCSDEINSHCVRCGVCAYQVHCTCPDGYKAGVSCLHAHAVATFAVGASTMLRPPRHPLGTGSCSISSSTNKDGNICAQQDAGSEQCALELEPDYGSSSSTVAHPPENICSQDFTKEEYQVNEGIQARMSEISRSLLKSNRGHVLKEWNNILHDAMQKLPRDVIESKAFPRRSILQTTGAGPKPSRIQPQYKSRSKLEYEKRKKRQYIDGSDSEVERQRILSIDRKQLQTCFVCGRRNPDEDFENDVYWVSCSNNTVCKAWAHMICCTGVGSQCSICKHGQWQLEEV</sequence>
<feature type="domain" description="SWIM-type" evidence="3">
    <location>
        <begin position="36"/>
        <end position="89"/>
    </location>
</feature>
<evidence type="ECO:0000313" key="5">
    <source>
        <dbReference type="Proteomes" id="UP000252519"/>
    </source>
</evidence>
<dbReference type="InterPro" id="IPR007527">
    <property type="entry name" value="Znf_SWIM"/>
</dbReference>
<keyword evidence="1" id="KW-0863">Zinc-finger</keyword>
<dbReference type="EMBL" id="JOJR01000004">
    <property type="protein sequence ID" value="RCN52987.1"/>
    <property type="molecule type" value="Genomic_DNA"/>
</dbReference>
<evidence type="ECO:0000313" key="4">
    <source>
        <dbReference type="EMBL" id="RCN52987.1"/>
    </source>
</evidence>
<accession>A0A368HCE7</accession>
<dbReference type="AlphaFoldDB" id="A0A368HCE7"/>
<reference evidence="4 5" key="1">
    <citation type="submission" date="2014-10" db="EMBL/GenBank/DDBJ databases">
        <title>Draft genome of the hookworm Ancylostoma caninum.</title>
        <authorList>
            <person name="Mitreva M."/>
        </authorList>
    </citation>
    <scope>NUCLEOTIDE SEQUENCE [LARGE SCALE GENOMIC DNA]</scope>
    <source>
        <strain evidence="4 5">Baltimore</strain>
    </source>
</reference>
<dbReference type="OrthoDB" id="5873997at2759"/>
<dbReference type="Proteomes" id="UP000252519">
    <property type="component" value="Unassembled WGS sequence"/>
</dbReference>
<protein>
    <recommendedName>
        <fullName evidence="3">SWIM-type domain-containing protein</fullName>
    </recommendedName>
</protein>
<evidence type="ECO:0000256" key="1">
    <source>
        <dbReference type="PROSITE-ProRule" id="PRU00325"/>
    </source>
</evidence>